<accession>A0ACA9RQX2</accession>
<feature type="non-terminal residue" evidence="1">
    <location>
        <position position="1"/>
    </location>
</feature>
<evidence type="ECO:0000313" key="2">
    <source>
        <dbReference type="Proteomes" id="UP000789920"/>
    </source>
</evidence>
<comment type="caution">
    <text evidence="1">The sequence shown here is derived from an EMBL/GenBank/DDBJ whole genome shotgun (WGS) entry which is preliminary data.</text>
</comment>
<name>A0ACA9RQX2_9GLOM</name>
<sequence>GGFSYKPKADPPEPVNGTFNSETFEYTIKETSGAIFFISDVLERCENGMFGMVTIVSGSPTANSNDSSPTSQNALSSNSPGASNSKSTASTTYANAFTFA</sequence>
<gene>
    <name evidence="1" type="ORF">RPERSI_LOCUS21768</name>
</gene>
<organism evidence="1 2">
    <name type="scientific">Racocetra persica</name>
    <dbReference type="NCBI Taxonomy" id="160502"/>
    <lineage>
        <taxon>Eukaryota</taxon>
        <taxon>Fungi</taxon>
        <taxon>Fungi incertae sedis</taxon>
        <taxon>Mucoromycota</taxon>
        <taxon>Glomeromycotina</taxon>
        <taxon>Glomeromycetes</taxon>
        <taxon>Diversisporales</taxon>
        <taxon>Gigasporaceae</taxon>
        <taxon>Racocetra</taxon>
    </lineage>
</organism>
<protein>
    <submittedName>
        <fullName evidence="1">14465_t:CDS:1</fullName>
    </submittedName>
</protein>
<feature type="non-terminal residue" evidence="1">
    <location>
        <position position="100"/>
    </location>
</feature>
<dbReference type="EMBL" id="CAJVQC010064592">
    <property type="protein sequence ID" value="CAG8804699.1"/>
    <property type="molecule type" value="Genomic_DNA"/>
</dbReference>
<reference evidence="1" key="1">
    <citation type="submission" date="2021-06" db="EMBL/GenBank/DDBJ databases">
        <authorList>
            <person name="Kallberg Y."/>
            <person name="Tangrot J."/>
            <person name="Rosling A."/>
        </authorList>
    </citation>
    <scope>NUCLEOTIDE SEQUENCE</scope>
    <source>
        <strain evidence="1">MA461A</strain>
    </source>
</reference>
<evidence type="ECO:0000313" key="1">
    <source>
        <dbReference type="EMBL" id="CAG8804699.1"/>
    </source>
</evidence>
<proteinExistence type="predicted"/>
<keyword evidence="2" id="KW-1185">Reference proteome</keyword>
<dbReference type="Proteomes" id="UP000789920">
    <property type="component" value="Unassembled WGS sequence"/>
</dbReference>